<sequence>MKRLVYRLLPTIFSFLALAAAVGVKPTCAFFWYQPEVPKALRK</sequence>
<protein>
    <submittedName>
        <fullName evidence="1">Cyclic lactone autoinducer peptide</fullName>
    </submittedName>
</protein>
<dbReference type="OrthoDB" id="1809626at2"/>
<keyword evidence="2" id="KW-1185">Reference proteome</keyword>
<dbReference type="EMBL" id="LT838272">
    <property type="protein sequence ID" value="SMC00010.1"/>
    <property type="molecule type" value="Genomic_DNA"/>
</dbReference>
<reference evidence="1 2" key="1">
    <citation type="submission" date="2017-04" db="EMBL/GenBank/DDBJ databases">
        <authorList>
            <person name="Afonso C.L."/>
            <person name="Miller P.J."/>
            <person name="Scott M.A."/>
            <person name="Spackman E."/>
            <person name="Goraichik I."/>
            <person name="Dimitrov K.M."/>
            <person name="Suarez D.L."/>
            <person name="Swayne D.E."/>
        </authorList>
    </citation>
    <scope>NUCLEOTIDE SEQUENCE [LARGE SCALE GENOMIC DNA]</scope>
    <source>
        <strain evidence="1 2">ToBE</strain>
    </source>
</reference>
<gene>
    <name evidence="1" type="ORF">SAMN00808754_3212</name>
</gene>
<dbReference type="InterPro" id="IPR009229">
    <property type="entry name" value="AgrD"/>
</dbReference>
<evidence type="ECO:0000313" key="1">
    <source>
        <dbReference type="EMBL" id="SMC00010.1"/>
    </source>
</evidence>
<dbReference type="NCBIfam" id="TIGR04223">
    <property type="entry name" value="quorum_AgrD"/>
    <property type="match status" value="1"/>
</dbReference>
<dbReference type="RefSeq" id="WP_084666853.1">
    <property type="nucleotide sequence ID" value="NZ_LT838272.1"/>
</dbReference>
<dbReference type="AlphaFoldDB" id="A0A1W1W3H7"/>
<organism evidence="1 2">
    <name type="scientific">Thermanaeromonas toyohensis ToBE</name>
    <dbReference type="NCBI Taxonomy" id="698762"/>
    <lineage>
        <taxon>Bacteria</taxon>
        <taxon>Bacillati</taxon>
        <taxon>Bacillota</taxon>
        <taxon>Clostridia</taxon>
        <taxon>Neomoorellales</taxon>
        <taxon>Neomoorellaceae</taxon>
        <taxon>Thermanaeromonas</taxon>
    </lineage>
</organism>
<evidence type="ECO:0000313" key="2">
    <source>
        <dbReference type="Proteomes" id="UP000192569"/>
    </source>
</evidence>
<proteinExistence type="predicted"/>
<dbReference type="Proteomes" id="UP000192569">
    <property type="component" value="Chromosome I"/>
</dbReference>
<accession>A0A1W1W3H7</accession>
<dbReference type="STRING" id="698762.SAMN00808754_3212"/>
<name>A0A1W1W3H7_9FIRM</name>